<comment type="cofactor">
    <cofactor evidence="1 5">
        <name>pyridoxal 5'-phosphate</name>
        <dbReference type="ChEBI" id="CHEBI:597326"/>
    </cofactor>
</comment>
<evidence type="ECO:0000313" key="7">
    <source>
        <dbReference type="EMBL" id="MBS5520338.1"/>
    </source>
</evidence>
<keyword evidence="2 7" id="KW-0032">Aminotransferase</keyword>
<accession>A0A943EF95</accession>
<dbReference type="PANTHER" id="PTHR42885">
    <property type="entry name" value="HISTIDINOL-PHOSPHATE AMINOTRANSFERASE-RELATED"/>
    <property type="match status" value="1"/>
</dbReference>
<dbReference type="GO" id="GO:0030170">
    <property type="term" value="F:pyridoxal phosphate binding"/>
    <property type="evidence" value="ECO:0007669"/>
    <property type="project" value="InterPro"/>
</dbReference>
<dbReference type="InterPro" id="IPR015422">
    <property type="entry name" value="PyrdxlP-dep_Trfase_small"/>
</dbReference>
<dbReference type="Gene3D" id="3.90.1150.10">
    <property type="entry name" value="Aspartate Aminotransferase, domain 1"/>
    <property type="match status" value="1"/>
</dbReference>
<dbReference type="CDD" id="cd00609">
    <property type="entry name" value="AAT_like"/>
    <property type="match status" value="1"/>
</dbReference>
<evidence type="ECO:0000313" key="8">
    <source>
        <dbReference type="Proteomes" id="UP000754226"/>
    </source>
</evidence>
<dbReference type="PROSITE" id="PS00599">
    <property type="entry name" value="AA_TRANSFER_CLASS_2"/>
    <property type="match status" value="1"/>
</dbReference>
<dbReference type="EMBL" id="JAGZCZ010000011">
    <property type="protein sequence ID" value="MBS5520338.1"/>
    <property type="molecule type" value="Genomic_DNA"/>
</dbReference>
<evidence type="ECO:0000256" key="2">
    <source>
        <dbReference type="ARBA" id="ARBA00022576"/>
    </source>
</evidence>
<sequence length="384" mass="42312">MSQMRGRECLSRIEDYVVETVPDADIIVNANETNEPMGKKMEKKLVDTVLKEALNRYPSMHGEDLCAFLGKKYGLDPYLFCLGNGSSELLEKVCFAFGGKGRKIAYPAPSFSMYETYITLSDSTPVPYRLDEDFQVDADAVIKFCKKEKPDVLIVNNPNNPTGTYNARQMMEKIIRSVDALVVMDEAYIEFSNGGADAEDNSTLPLVADTDHLLVLRTLSKAYGLAGLRIGFGAGSRAVMEILHKVLLPYHVNRLTLAIALTFLKSKGYLKKRVAAVVKARDALASDLGTMGFTVLPSGTNFLLIMPKEETLTVLFAKSKSRAKGRENMAKAAGKTLFEGLLARKILVRNYSQHPLLPGALRISTGTLEENARIIEAVKEILEG</sequence>
<keyword evidence="3" id="KW-0808">Transferase</keyword>
<dbReference type="InterPro" id="IPR001917">
    <property type="entry name" value="Aminotrans_II_pyridoxalP_BS"/>
</dbReference>
<dbReference type="InterPro" id="IPR004839">
    <property type="entry name" value="Aminotransferase_I/II_large"/>
</dbReference>
<dbReference type="GO" id="GO:0008483">
    <property type="term" value="F:transaminase activity"/>
    <property type="evidence" value="ECO:0007669"/>
    <property type="project" value="UniProtKB-KW"/>
</dbReference>
<keyword evidence="4 5" id="KW-0663">Pyridoxal phosphate</keyword>
<dbReference type="InterPro" id="IPR015424">
    <property type="entry name" value="PyrdxlP-dep_Trfase"/>
</dbReference>
<reference evidence="7" key="1">
    <citation type="submission" date="2021-02" db="EMBL/GenBank/DDBJ databases">
        <title>Infant gut strain persistence is associated with maternal origin, phylogeny, and functional potential including surface adhesion and iron acquisition.</title>
        <authorList>
            <person name="Lou Y.C."/>
        </authorList>
    </citation>
    <scope>NUCLEOTIDE SEQUENCE</scope>
    <source>
        <strain evidence="7">L3_106_000M1_dasL3_106_000M1_concoct_15</strain>
    </source>
</reference>
<name>A0A943EF95_9FIRM</name>
<gene>
    <name evidence="7" type="ORF">KHX13_08510</name>
</gene>
<protein>
    <submittedName>
        <fullName evidence="7">Aminotransferase class I/II-fold pyridoxal phosphate-dependent enzyme</fullName>
    </submittedName>
</protein>
<comment type="similarity">
    <text evidence="5">Belongs to the class-II pyridoxal-phosphate-dependent aminotransferase family.</text>
</comment>
<evidence type="ECO:0000256" key="3">
    <source>
        <dbReference type="ARBA" id="ARBA00022679"/>
    </source>
</evidence>
<dbReference type="AlphaFoldDB" id="A0A943EF95"/>
<dbReference type="Proteomes" id="UP000754226">
    <property type="component" value="Unassembled WGS sequence"/>
</dbReference>
<dbReference type="SUPFAM" id="SSF53383">
    <property type="entry name" value="PLP-dependent transferases"/>
    <property type="match status" value="1"/>
</dbReference>
<dbReference type="Gene3D" id="3.40.640.10">
    <property type="entry name" value="Type I PLP-dependent aspartate aminotransferase-like (Major domain)"/>
    <property type="match status" value="1"/>
</dbReference>
<evidence type="ECO:0000256" key="1">
    <source>
        <dbReference type="ARBA" id="ARBA00001933"/>
    </source>
</evidence>
<evidence type="ECO:0000259" key="6">
    <source>
        <dbReference type="Pfam" id="PF00155"/>
    </source>
</evidence>
<dbReference type="Pfam" id="PF00155">
    <property type="entry name" value="Aminotran_1_2"/>
    <property type="match status" value="1"/>
</dbReference>
<dbReference type="InterPro" id="IPR015421">
    <property type="entry name" value="PyrdxlP-dep_Trfase_major"/>
</dbReference>
<feature type="domain" description="Aminotransferase class I/classII large" evidence="6">
    <location>
        <begin position="43"/>
        <end position="378"/>
    </location>
</feature>
<evidence type="ECO:0000256" key="4">
    <source>
        <dbReference type="ARBA" id="ARBA00022898"/>
    </source>
</evidence>
<proteinExistence type="inferred from homology"/>
<organism evidence="7 8">
    <name type="scientific">Acidaminococcus intestini</name>
    <dbReference type="NCBI Taxonomy" id="187327"/>
    <lineage>
        <taxon>Bacteria</taxon>
        <taxon>Bacillati</taxon>
        <taxon>Bacillota</taxon>
        <taxon>Negativicutes</taxon>
        <taxon>Acidaminococcales</taxon>
        <taxon>Acidaminococcaceae</taxon>
        <taxon>Acidaminococcus</taxon>
    </lineage>
</organism>
<evidence type="ECO:0000256" key="5">
    <source>
        <dbReference type="RuleBase" id="RU003693"/>
    </source>
</evidence>
<comment type="caution">
    <text evidence="7">The sequence shown here is derived from an EMBL/GenBank/DDBJ whole genome shotgun (WGS) entry which is preliminary data.</text>
</comment>
<dbReference type="PANTHER" id="PTHR42885:SF2">
    <property type="entry name" value="HISTIDINOL-PHOSPHATE AMINOTRANSFERASE"/>
    <property type="match status" value="1"/>
</dbReference>